<dbReference type="InterPro" id="IPR036100">
    <property type="entry name" value="QueA_sf"/>
</dbReference>
<dbReference type="AlphaFoldDB" id="A0AAN5AJE0"/>
<dbReference type="GO" id="GO:0005737">
    <property type="term" value="C:cytoplasm"/>
    <property type="evidence" value="ECO:0007669"/>
    <property type="project" value="UniProtKB-SubCell"/>
</dbReference>
<comment type="similarity">
    <text evidence="5">Belongs to the QueA family.</text>
</comment>
<keyword evidence="1 5" id="KW-0963">Cytoplasm</keyword>
<evidence type="ECO:0000256" key="2">
    <source>
        <dbReference type="ARBA" id="ARBA00022679"/>
    </source>
</evidence>
<keyword evidence="4 5" id="KW-0671">Queuosine biosynthesis</keyword>
<dbReference type="RefSeq" id="WP_338236547.1">
    <property type="nucleotide sequence ID" value="NZ_BQKE01000001.1"/>
</dbReference>
<dbReference type="Gene3D" id="2.40.10.240">
    <property type="entry name" value="QueA-like"/>
    <property type="match status" value="1"/>
</dbReference>
<protein>
    <recommendedName>
        <fullName evidence="5">S-adenosylmethionine:tRNA ribosyltransferase-isomerase</fullName>
        <ecNumber evidence="5">2.4.99.17</ecNumber>
    </recommendedName>
    <alternativeName>
        <fullName evidence="5">Queuosine biosynthesis protein QueA</fullName>
    </alternativeName>
</protein>
<dbReference type="Proteomes" id="UP001310022">
    <property type="component" value="Unassembled WGS sequence"/>
</dbReference>
<evidence type="ECO:0000256" key="5">
    <source>
        <dbReference type="HAMAP-Rule" id="MF_00113"/>
    </source>
</evidence>
<dbReference type="InterPro" id="IPR003699">
    <property type="entry name" value="QueA"/>
</dbReference>
<name>A0AAN5AJE0_9BACT</name>
<dbReference type="GO" id="GO:0008616">
    <property type="term" value="P:tRNA queuosine(34) biosynthetic process"/>
    <property type="evidence" value="ECO:0007669"/>
    <property type="project" value="UniProtKB-UniRule"/>
</dbReference>
<dbReference type="SUPFAM" id="SSF111337">
    <property type="entry name" value="QueA-like"/>
    <property type="match status" value="1"/>
</dbReference>
<dbReference type="GO" id="GO:0051075">
    <property type="term" value="F:S-adenosylmethionine:tRNA ribosyltransferase-isomerase activity"/>
    <property type="evidence" value="ECO:0007669"/>
    <property type="project" value="UniProtKB-EC"/>
</dbReference>
<dbReference type="Pfam" id="PF02547">
    <property type="entry name" value="Queuosine_synth"/>
    <property type="match status" value="1"/>
</dbReference>
<keyword evidence="7" id="KW-1185">Reference proteome</keyword>
<accession>A0AAN5AJE0</accession>
<keyword evidence="2 5" id="KW-0808">Transferase</keyword>
<dbReference type="Gene3D" id="3.40.1780.10">
    <property type="entry name" value="QueA-like"/>
    <property type="match status" value="1"/>
</dbReference>
<evidence type="ECO:0000313" key="6">
    <source>
        <dbReference type="EMBL" id="GJM60894.1"/>
    </source>
</evidence>
<gene>
    <name evidence="6" type="primary">queA_1</name>
    <name evidence="5" type="synonym">queA</name>
    <name evidence="6" type="ORF">PEDI_14460</name>
</gene>
<dbReference type="HAMAP" id="MF_00113">
    <property type="entry name" value="QueA"/>
    <property type="match status" value="1"/>
</dbReference>
<comment type="catalytic activity">
    <reaction evidence="5">
        <text>7-aminomethyl-7-carbaguanosine(34) in tRNA + S-adenosyl-L-methionine = epoxyqueuosine(34) in tRNA + adenine + L-methionine + 2 H(+)</text>
        <dbReference type="Rhea" id="RHEA:32155"/>
        <dbReference type="Rhea" id="RHEA-COMP:10342"/>
        <dbReference type="Rhea" id="RHEA-COMP:18582"/>
        <dbReference type="ChEBI" id="CHEBI:15378"/>
        <dbReference type="ChEBI" id="CHEBI:16708"/>
        <dbReference type="ChEBI" id="CHEBI:57844"/>
        <dbReference type="ChEBI" id="CHEBI:59789"/>
        <dbReference type="ChEBI" id="CHEBI:82833"/>
        <dbReference type="ChEBI" id="CHEBI:194443"/>
        <dbReference type="EC" id="2.4.99.17"/>
    </reaction>
</comment>
<organism evidence="6 7">
    <name type="scientific">Persicobacter diffluens</name>
    <dbReference type="NCBI Taxonomy" id="981"/>
    <lineage>
        <taxon>Bacteria</taxon>
        <taxon>Pseudomonadati</taxon>
        <taxon>Bacteroidota</taxon>
        <taxon>Cytophagia</taxon>
        <taxon>Cytophagales</taxon>
        <taxon>Persicobacteraceae</taxon>
        <taxon>Persicobacter</taxon>
    </lineage>
</organism>
<keyword evidence="3 5" id="KW-0949">S-adenosyl-L-methionine</keyword>
<evidence type="ECO:0000256" key="4">
    <source>
        <dbReference type="ARBA" id="ARBA00022785"/>
    </source>
</evidence>
<dbReference type="EMBL" id="BQKE01000001">
    <property type="protein sequence ID" value="GJM60894.1"/>
    <property type="molecule type" value="Genomic_DNA"/>
</dbReference>
<evidence type="ECO:0000256" key="1">
    <source>
        <dbReference type="ARBA" id="ARBA00022490"/>
    </source>
</evidence>
<proteinExistence type="inferred from homology"/>
<evidence type="ECO:0000256" key="3">
    <source>
        <dbReference type="ARBA" id="ARBA00022691"/>
    </source>
</evidence>
<dbReference type="PANTHER" id="PTHR30307">
    <property type="entry name" value="S-ADENOSYLMETHIONINE:TRNA RIBOSYLTRANSFERASE-ISOMERASE"/>
    <property type="match status" value="1"/>
</dbReference>
<comment type="subunit">
    <text evidence="5">Monomer.</text>
</comment>
<comment type="function">
    <text evidence="5">Transfers and isomerizes the ribose moiety from AdoMet to the 7-aminomethyl group of 7-deazaguanine (preQ1-tRNA) to give epoxyqueuosine (oQ-tRNA).</text>
</comment>
<dbReference type="PANTHER" id="PTHR30307:SF0">
    <property type="entry name" value="S-ADENOSYLMETHIONINE:TRNA RIBOSYLTRANSFERASE-ISOMERASE"/>
    <property type="match status" value="1"/>
</dbReference>
<comment type="subcellular location">
    <subcellularLocation>
        <location evidence="5">Cytoplasm</location>
    </subcellularLocation>
</comment>
<comment type="pathway">
    <text evidence="5">tRNA modification; tRNA-queuosine biosynthesis.</text>
</comment>
<sequence>MKTTLPEIKLEEYTYDLPDERIAKYPLENRDASKLLYYQEGQIDNLQFPAIEKLIPADSALFFNNTKVIPARIFFRKDTGAKIEVFLLNPLKPSPVITLAMEAKGSATWAAMVGNAKKWKDDQVLEREMDINGTKVMLKARITSRAPFEVTFEWTPEEIAFVDIVEGAGTVPLPPYMNREAEEEDKPRYQTVFSKHEGAVAAPTSGLHFTDEILNKLDAKNIKRQELTLHVSAGTFQPVKEANAVNHPMHEEQIIISRENVQTILNNIGKVFCVGTTSMRTLESLYWYGVKLMEDPSAAFFVEKLRPYQYEMQEMPSVEDSMRAVMTKMDRDQTDVLQGSTEIFIFPGYPFQIIEGIITNFHQPGSTLIMLVAAFVGEDWKKIYANALEKDYRFLSYGDASFLRRKR</sequence>
<dbReference type="InterPro" id="IPR042119">
    <property type="entry name" value="QueA_dom2"/>
</dbReference>
<reference evidence="6 7" key="1">
    <citation type="submission" date="2021-12" db="EMBL/GenBank/DDBJ databases">
        <title>Genome sequencing of bacteria with rrn-lacking chromosome and rrn-plasmid.</title>
        <authorList>
            <person name="Anda M."/>
            <person name="Iwasaki W."/>
        </authorList>
    </citation>
    <scope>NUCLEOTIDE SEQUENCE [LARGE SCALE GENOMIC DNA]</scope>
    <source>
        <strain evidence="6 7">NBRC 15940</strain>
    </source>
</reference>
<evidence type="ECO:0000313" key="7">
    <source>
        <dbReference type="Proteomes" id="UP001310022"/>
    </source>
</evidence>
<comment type="caution">
    <text evidence="6">The sequence shown here is derived from an EMBL/GenBank/DDBJ whole genome shotgun (WGS) entry which is preliminary data.</text>
</comment>
<dbReference type="EC" id="2.4.99.17" evidence="5"/>
<dbReference type="InterPro" id="IPR042118">
    <property type="entry name" value="QueA_dom1"/>
</dbReference>